<evidence type="ECO:0000259" key="4">
    <source>
        <dbReference type="PROSITE" id="PS50045"/>
    </source>
</evidence>
<dbReference type="Proteomes" id="UP001165427">
    <property type="component" value="Unassembled WGS sequence"/>
</dbReference>
<sequence>MESCRILFVDDDRDILVMVEQYLQMQQYDITTVDSGLKALDIVKDRDIDIIFTDYKMPEFNGLELLAAVKQHKPEIEVIMVTGYGSMESAIQAMKYGSYDYLQKPFKLDHLKLIIDRIVEEKKVKDKADLIRKRGRVRHKFHDLVGISPTMQQVYEMIETVGRTNPMVLIQGESGTGKELVARTIHQLSDRRDNAFVPVNCGSITEGIPEEEVLGHVTALMGKVHGGTIYLDEIAELAPSLRLSILQALEADYHQKQSATRVIAATGKELGEVIASGALKKDALDLLNAVVIRMPPLRERMEDLCLLMHHFLYQACTKQKRRVIAVSPDALDILMRYHWPGNLIQVQNVIDRALALGVDDAIQPDDLPAEIQTFSTISKMG</sequence>
<dbReference type="Pfam" id="PF00072">
    <property type="entry name" value="Response_reg"/>
    <property type="match status" value="1"/>
</dbReference>
<organism evidence="6 7">
    <name type="scientific">Desulfatitalea alkaliphila</name>
    <dbReference type="NCBI Taxonomy" id="2929485"/>
    <lineage>
        <taxon>Bacteria</taxon>
        <taxon>Pseudomonadati</taxon>
        <taxon>Thermodesulfobacteriota</taxon>
        <taxon>Desulfobacteria</taxon>
        <taxon>Desulfobacterales</taxon>
        <taxon>Desulfosarcinaceae</taxon>
        <taxon>Desulfatitalea</taxon>
    </lineage>
</organism>
<dbReference type="Gene3D" id="3.40.50.300">
    <property type="entry name" value="P-loop containing nucleotide triphosphate hydrolases"/>
    <property type="match status" value="1"/>
</dbReference>
<dbReference type="InterPro" id="IPR025662">
    <property type="entry name" value="Sigma_54_int_dom_ATP-bd_1"/>
</dbReference>
<reference evidence="6" key="1">
    <citation type="submission" date="2022-04" db="EMBL/GenBank/DDBJ databases">
        <title>Desulfatitalea alkaliphila sp. nov., a novel anaerobic sulfate-reducing bacterium isolated from terrestrial mud volcano, Taman Peninsula, Russia.</title>
        <authorList>
            <person name="Khomyakova M.A."/>
            <person name="Merkel A.Y."/>
            <person name="Slobodkin A.I."/>
        </authorList>
    </citation>
    <scope>NUCLEOTIDE SEQUENCE</scope>
    <source>
        <strain evidence="6">M08but</strain>
    </source>
</reference>
<comment type="caution">
    <text evidence="6">The sequence shown here is derived from an EMBL/GenBank/DDBJ whole genome shotgun (WGS) entry which is preliminary data.</text>
</comment>
<dbReference type="GO" id="GO:0000160">
    <property type="term" value="P:phosphorelay signal transduction system"/>
    <property type="evidence" value="ECO:0007669"/>
    <property type="project" value="InterPro"/>
</dbReference>
<dbReference type="InterPro" id="IPR002078">
    <property type="entry name" value="Sigma_54_int"/>
</dbReference>
<dbReference type="InterPro" id="IPR003593">
    <property type="entry name" value="AAA+_ATPase"/>
</dbReference>
<evidence type="ECO:0000256" key="1">
    <source>
        <dbReference type="ARBA" id="ARBA00022741"/>
    </source>
</evidence>
<dbReference type="RefSeq" id="WP_246907892.1">
    <property type="nucleotide sequence ID" value="NZ_JALJRB010000011.1"/>
</dbReference>
<protein>
    <submittedName>
        <fullName evidence="6">Sigma-54 dependent transcriptional regulator</fullName>
    </submittedName>
</protein>
<dbReference type="Gene3D" id="3.40.50.2300">
    <property type="match status" value="1"/>
</dbReference>
<evidence type="ECO:0000256" key="3">
    <source>
        <dbReference type="PROSITE-ProRule" id="PRU00169"/>
    </source>
</evidence>
<dbReference type="SMART" id="SM00382">
    <property type="entry name" value="AAA"/>
    <property type="match status" value="1"/>
</dbReference>
<dbReference type="InterPro" id="IPR058031">
    <property type="entry name" value="AAA_lid_NorR"/>
</dbReference>
<keyword evidence="1" id="KW-0547">Nucleotide-binding</keyword>
<dbReference type="SUPFAM" id="SSF52540">
    <property type="entry name" value="P-loop containing nucleoside triphosphate hydrolases"/>
    <property type="match status" value="1"/>
</dbReference>
<dbReference type="InterPro" id="IPR027417">
    <property type="entry name" value="P-loop_NTPase"/>
</dbReference>
<feature type="domain" description="Sigma-54 factor interaction" evidence="4">
    <location>
        <begin position="144"/>
        <end position="355"/>
    </location>
</feature>
<gene>
    <name evidence="6" type="ORF">MRX98_11535</name>
</gene>
<evidence type="ECO:0000313" key="6">
    <source>
        <dbReference type="EMBL" id="MCJ8501206.1"/>
    </source>
</evidence>
<dbReference type="CDD" id="cd00156">
    <property type="entry name" value="REC"/>
    <property type="match status" value="1"/>
</dbReference>
<dbReference type="InterPro" id="IPR011006">
    <property type="entry name" value="CheY-like_superfamily"/>
</dbReference>
<dbReference type="GO" id="GO:0006355">
    <property type="term" value="P:regulation of DNA-templated transcription"/>
    <property type="evidence" value="ECO:0007669"/>
    <property type="project" value="InterPro"/>
</dbReference>
<dbReference type="AlphaFoldDB" id="A0AA41R5H2"/>
<dbReference type="PROSITE" id="PS00675">
    <property type="entry name" value="SIGMA54_INTERACT_1"/>
    <property type="match status" value="1"/>
</dbReference>
<dbReference type="Pfam" id="PF25601">
    <property type="entry name" value="AAA_lid_14"/>
    <property type="match status" value="1"/>
</dbReference>
<dbReference type="PANTHER" id="PTHR32071">
    <property type="entry name" value="TRANSCRIPTIONAL REGULATORY PROTEIN"/>
    <property type="match status" value="1"/>
</dbReference>
<dbReference type="Pfam" id="PF00158">
    <property type="entry name" value="Sigma54_activat"/>
    <property type="match status" value="1"/>
</dbReference>
<accession>A0AA41R5H2</accession>
<evidence type="ECO:0000313" key="7">
    <source>
        <dbReference type="Proteomes" id="UP001165427"/>
    </source>
</evidence>
<dbReference type="EMBL" id="JALJRB010000011">
    <property type="protein sequence ID" value="MCJ8501206.1"/>
    <property type="molecule type" value="Genomic_DNA"/>
</dbReference>
<dbReference type="CDD" id="cd00009">
    <property type="entry name" value="AAA"/>
    <property type="match status" value="1"/>
</dbReference>
<dbReference type="PROSITE" id="PS50110">
    <property type="entry name" value="RESPONSE_REGULATORY"/>
    <property type="match status" value="1"/>
</dbReference>
<keyword evidence="2" id="KW-0067">ATP-binding</keyword>
<feature type="modified residue" description="4-aspartylphosphate" evidence="3">
    <location>
        <position position="54"/>
    </location>
</feature>
<dbReference type="GO" id="GO:0005524">
    <property type="term" value="F:ATP binding"/>
    <property type="evidence" value="ECO:0007669"/>
    <property type="project" value="UniProtKB-KW"/>
</dbReference>
<proteinExistence type="predicted"/>
<evidence type="ECO:0000256" key="2">
    <source>
        <dbReference type="ARBA" id="ARBA00022840"/>
    </source>
</evidence>
<dbReference type="PROSITE" id="PS50045">
    <property type="entry name" value="SIGMA54_INTERACT_4"/>
    <property type="match status" value="1"/>
</dbReference>
<keyword evidence="3" id="KW-0597">Phosphoprotein</keyword>
<dbReference type="InterPro" id="IPR001789">
    <property type="entry name" value="Sig_transdc_resp-reg_receiver"/>
</dbReference>
<dbReference type="SMART" id="SM00448">
    <property type="entry name" value="REC"/>
    <property type="match status" value="1"/>
</dbReference>
<dbReference type="SUPFAM" id="SSF52172">
    <property type="entry name" value="CheY-like"/>
    <property type="match status" value="1"/>
</dbReference>
<name>A0AA41R5H2_9BACT</name>
<feature type="domain" description="Response regulatory" evidence="5">
    <location>
        <begin position="5"/>
        <end position="119"/>
    </location>
</feature>
<keyword evidence="7" id="KW-1185">Reference proteome</keyword>
<dbReference type="Gene3D" id="1.10.8.60">
    <property type="match status" value="1"/>
</dbReference>
<evidence type="ECO:0000259" key="5">
    <source>
        <dbReference type="PROSITE" id="PS50110"/>
    </source>
</evidence>